<evidence type="ECO:0000313" key="16">
    <source>
        <dbReference type="Proteomes" id="UP000441208"/>
    </source>
</evidence>
<proteinExistence type="predicted"/>
<evidence type="ECO:0000313" key="18">
    <source>
        <dbReference type="Proteomes" id="UP000476176"/>
    </source>
</evidence>
<evidence type="ECO:0000313" key="2">
    <source>
        <dbReference type="EMBL" id="KAE8932640.1"/>
    </source>
</evidence>
<feature type="compositionally biased region" description="Basic and acidic residues" evidence="1">
    <location>
        <begin position="103"/>
        <end position="114"/>
    </location>
</feature>
<organism evidence="3 17">
    <name type="scientific">Phytophthora fragariae</name>
    <dbReference type="NCBI Taxonomy" id="53985"/>
    <lineage>
        <taxon>Eukaryota</taxon>
        <taxon>Sar</taxon>
        <taxon>Stramenopiles</taxon>
        <taxon>Oomycota</taxon>
        <taxon>Peronosporomycetes</taxon>
        <taxon>Peronosporales</taxon>
        <taxon>Peronosporaceae</taxon>
        <taxon>Phytophthora</taxon>
    </lineage>
</organism>
<keyword evidence="12" id="KW-1185">Reference proteome</keyword>
<dbReference type="Proteomes" id="UP000429523">
    <property type="component" value="Unassembled WGS sequence"/>
</dbReference>
<dbReference type="EMBL" id="QXFZ01000899">
    <property type="protein sequence ID" value="KAE9101799.1"/>
    <property type="molecule type" value="Genomic_DNA"/>
</dbReference>
<dbReference type="Proteomes" id="UP000488956">
    <property type="component" value="Unassembled WGS sequence"/>
</dbReference>
<dbReference type="EMBL" id="QXGF01001095">
    <property type="protein sequence ID" value="KAE8932640.1"/>
    <property type="molecule type" value="Genomic_DNA"/>
</dbReference>
<feature type="compositionally biased region" description="Basic and acidic residues" evidence="1">
    <location>
        <begin position="70"/>
        <end position="79"/>
    </location>
</feature>
<dbReference type="CDD" id="cd14686">
    <property type="entry name" value="bZIP"/>
    <property type="match status" value="1"/>
</dbReference>
<evidence type="ECO:0000313" key="9">
    <source>
        <dbReference type="EMBL" id="KAE9219443.1"/>
    </source>
</evidence>
<dbReference type="InterPro" id="IPR046347">
    <property type="entry name" value="bZIP_sf"/>
</dbReference>
<evidence type="ECO:0000313" key="19">
    <source>
        <dbReference type="Proteomes" id="UP000488956"/>
    </source>
</evidence>
<dbReference type="EMBL" id="QXGA01001368">
    <property type="protein sequence ID" value="KAE9120926.1"/>
    <property type="molecule type" value="Genomic_DNA"/>
</dbReference>
<gene>
    <name evidence="10" type="ORF">PF001_g18103</name>
    <name evidence="9" type="ORF">PF002_g16179</name>
    <name evidence="8" type="ORF">PF004_g15778</name>
    <name evidence="7" type="ORF">PF005_g18683</name>
    <name evidence="6" type="ORF">PF006_g18016</name>
    <name evidence="5" type="ORF">PF007_g14990</name>
    <name evidence="2" type="ORF">PF009_g17329</name>
    <name evidence="4" type="ORF">PF010_g18302</name>
    <name evidence="3" type="ORF">PF011_g26429</name>
</gene>
<protein>
    <recommendedName>
        <fullName evidence="20">BZIP domain-containing protein</fullName>
    </recommendedName>
</protein>
<comment type="caution">
    <text evidence="3">The sequence shown here is derived from an EMBL/GenBank/DDBJ whole genome shotgun (WGS) entry which is preliminary data.</text>
</comment>
<dbReference type="EMBL" id="QXGE01001357">
    <property type="protein sequence ID" value="KAE9293758.1"/>
    <property type="molecule type" value="Genomic_DNA"/>
</dbReference>
<dbReference type="AlphaFoldDB" id="A0A6A3HRT5"/>
<reference evidence="17 18" key="1">
    <citation type="submission" date="2018-09" db="EMBL/GenBank/DDBJ databases">
        <title>Genomic investigation of the strawberry pathogen Phytophthora fragariae indicates pathogenicity is determined by transcriptional variation in three key races.</title>
        <authorList>
            <person name="Adams T.M."/>
            <person name="Armitage A.D."/>
            <person name="Sobczyk M.K."/>
            <person name="Bates H.J."/>
            <person name="Dunwell J.M."/>
            <person name="Nellist C.F."/>
            <person name="Harrison R.J."/>
        </authorList>
    </citation>
    <scope>NUCLEOTIDE SEQUENCE [LARGE SCALE GENOMIC DNA]</scope>
    <source>
        <strain evidence="10 13">A4</strain>
        <strain evidence="9 14">BC-1</strain>
        <strain evidence="8 18">BC-23</strain>
        <strain evidence="7 12">NOV-27</strain>
        <strain evidence="6 15">NOV-5</strain>
        <strain evidence="5 16">NOV-71</strain>
        <strain evidence="2 11">NOV-9</strain>
        <strain evidence="4 19">ONT-3</strain>
        <strain evidence="3 17">SCRP245</strain>
    </source>
</reference>
<dbReference type="Proteomes" id="UP000440732">
    <property type="component" value="Unassembled WGS sequence"/>
</dbReference>
<evidence type="ECO:0000313" key="17">
    <source>
        <dbReference type="Proteomes" id="UP000460718"/>
    </source>
</evidence>
<dbReference type="GO" id="GO:0003700">
    <property type="term" value="F:DNA-binding transcription factor activity"/>
    <property type="evidence" value="ECO:0007669"/>
    <property type="project" value="InterPro"/>
</dbReference>
<dbReference type="Proteomes" id="UP000460718">
    <property type="component" value="Unassembled WGS sequence"/>
</dbReference>
<dbReference type="SUPFAM" id="SSF57959">
    <property type="entry name" value="Leucine zipper domain"/>
    <property type="match status" value="1"/>
</dbReference>
<dbReference type="EMBL" id="QXFW01003499">
    <property type="protein sequence ID" value="KAE8970408.1"/>
    <property type="molecule type" value="Genomic_DNA"/>
</dbReference>
<name>A0A6A3HRT5_9STRA</name>
<evidence type="ECO:0000313" key="7">
    <source>
        <dbReference type="EMBL" id="KAE9191850.1"/>
    </source>
</evidence>
<dbReference type="OrthoDB" id="114349at2759"/>
<evidence type="ECO:0000313" key="8">
    <source>
        <dbReference type="EMBL" id="KAE9211898.1"/>
    </source>
</evidence>
<evidence type="ECO:0000313" key="13">
    <source>
        <dbReference type="Proteomes" id="UP000437068"/>
    </source>
</evidence>
<sequence length="307" mass="34679">MSRYNALSDGLVGLVLPRAPASRHSGGVGVAAPFQATVAPYDTVIRTAASPRDEYRAAGDATDALLALTEDRSDAEKTPMCRMTSTETPSSSGKTKDFHKHKRADDVQSRRREQCRANQARYRDKQRNAQQELEKNVELLHQEVTNLKWRYRALSSRERNSQSPWSIVAEVFHLLESSFRSPWRATMERAFAHDAAMGDLRGVDALMEQLRLYSQCFDDPRLQLKRIESVAAGVMTAHVKLSVTVTEFTLKRIFPHLGGQHGGYNSNGLYERLLGQRLEFSCTMNFLFDDLSCRVVRLTTSIDLKRV</sequence>
<evidence type="ECO:0000313" key="12">
    <source>
        <dbReference type="Proteomes" id="UP000433483"/>
    </source>
</evidence>
<evidence type="ECO:0000313" key="5">
    <source>
        <dbReference type="EMBL" id="KAE9101799.1"/>
    </source>
</evidence>
<dbReference type="EMBL" id="QXGB01001376">
    <property type="protein sequence ID" value="KAE9191850.1"/>
    <property type="molecule type" value="Genomic_DNA"/>
</dbReference>
<evidence type="ECO:0000313" key="11">
    <source>
        <dbReference type="Proteomes" id="UP000429523"/>
    </source>
</evidence>
<dbReference type="Proteomes" id="UP000440367">
    <property type="component" value="Unassembled WGS sequence"/>
</dbReference>
<dbReference type="Proteomes" id="UP000441208">
    <property type="component" value="Unassembled WGS sequence"/>
</dbReference>
<dbReference type="Proteomes" id="UP000476176">
    <property type="component" value="Unassembled WGS sequence"/>
</dbReference>
<evidence type="ECO:0000313" key="3">
    <source>
        <dbReference type="EMBL" id="KAE8970408.1"/>
    </source>
</evidence>
<dbReference type="Proteomes" id="UP000433483">
    <property type="component" value="Unassembled WGS sequence"/>
</dbReference>
<dbReference type="EMBL" id="QXGC01001078">
    <property type="protein sequence ID" value="KAE9211898.1"/>
    <property type="molecule type" value="Genomic_DNA"/>
</dbReference>
<evidence type="ECO:0000313" key="15">
    <source>
        <dbReference type="Proteomes" id="UP000440732"/>
    </source>
</evidence>
<evidence type="ECO:0000313" key="6">
    <source>
        <dbReference type="EMBL" id="KAE9120926.1"/>
    </source>
</evidence>
<evidence type="ECO:0000313" key="14">
    <source>
        <dbReference type="Proteomes" id="UP000440367"/>
    </source>
</evidence>
<evidence type="ECO:0008006" key="20">
    <source>
        <dbReference type="Google" id="ProtNLM"/>
    </source>
</evidence>
<accession>A0A6A3HRT5</accession>
<evidence type="ECO:0000256" key="1">
    <source>
        <dbReference type="SAM" id="MobiDB-lite"/>
    </source>
</evidence>
<dbReference type="EMBL" id="QXGD01000946">
    <property type="protein sequence ID" value="KAE9219443.1"/>
    <property type="molecule type" value="Genomic_DNA"/>
</dbReference>
<dbReference type="EMBL" id="QXFX01001388">
    <property type="protein sequence ID" value="KAE9091139.1"/>
    <property type="molecule type" value="Genomic_DNA"/>
</dbReference>
<evidence type="ECO:0000313" key="10">
    <source>
        <dbReference type="EMBL" id="KAE9293758.1"/>
    </source>
</evidence>
<feature type="compositionally biased region" description="Polar residues" evidence="1">
    <location>
        <begin position="83"/>
        <end position="93"/>
    </location>
</feature>
<dbReference type="Proteomes" id="UP000437068">
    <property type="component" value="Unassembled WGS sequence"/>
</dbReference>
<feature type="region of interest" description="Disordered" evidence="1">
    <location>
        <begin position="70"/>
        <end position="114"/>
    </location>
</feature>
<evidence type="ECO:0000313" key="4">
    <source>
        <dbReference type="EMBL" id="KAE9091139.1"/>
    </source>
</evidence>